<name>Q59GH2_HUMAN</name>
<evidence type="ECO:0000256" key="1">
    <source>
        <dbReference type="SAM" id="MobiDB-lite"/>
    </source>
</evidence>
<feature type="compositionally biased region" description="Low complexity" evidence="1">
    <location>
        <begin position="199"/>
        <end position="209"/>
    </location>
</feature>
<evidence type="ECO:0000313" key="2">
    <source>
        <dbReference type="EMBL" id="BAD92374.1"/>
    </source>
</evidence>
<dbReference type="AlphaFoldDB" id="Q59GH2"/>
<accession>Q59GH2</accession>
<sequence length="209" mass="21720">PPLGASVLWENVSKLWSCLFSSPVWTPRPSCKHRSRAARFGEKARPPRSSVCSSRPGLRPVLGGFSPAPQAPPPGAFVEPASSARSALLAQRLELKVGSGDCLVLEVGGRAACVSRKTAQGLLRAAGHVFAIPSLQVRGRAQPRGAEAECAALPAGPEALLRGALTAGRRGPVRVRVRGRGPGAAVTPPARTPPRGRPPRATTGPPRLV</sequence>
<feature type="region of interest" description="Disordered" evidence="1">
    <location>
        <begin position="36"/>
        <end position="56"/>
    </location>
</feature>
<dbReference type="EMBL" id="AB209137">
    <property type="protein sequence ID" value="BAD92374.1"/>
    <property type="molecule type" value="mRNA"/>
</dbReference>
<feature type="compositionally biased region" description="Low complexity" evidence="1">
    <location>
        <begin position="47"/>
        <end position="56"/>
    </location>
</feature>
<protein>
    <submittedName>
        <fullName evidence="2">NY-REN-8 antigen variant</fullName>
    </submittedName>
</protein>
<reference evidence="2" key="1">
    <citation type="submission" date="2005-03" db="EMBL/GenBank/DDBJ databases">
        <title>Homo sapiens protein coding cDNA.</title>
        <authorList>
            <person name="Totoki Y."/>
            <person name="Toyoda A."/>
            <person name="Takeda T."/>
            <person name="Sakaki Y."/>
            <person name="Tanaka A."/>
            <person name="Yokoyama S."/>
            <person name="Ohara O."/>
            <person name="Nagase T."/>
            <person name="Kikuno R.F."/>
        </authorList>
    </citation>
    <scope>NUCLEOTIDE SEQUENCE</scope>
    <source>
        <tissue evidence="2">Brain</tissue>
    </source>
</reference>
<feature type="region of interest" description="Disordered" evidence="1">
    <location>
        <begin position="175"/>
        <end position="209"/>
    </location>
</feature>
<feature type="non-terminal residue" evidence="2">
    <location>
        <position position="1"/>
    </location>
</feature>
<proteinExistence type="evidence at transcript level"/>
<organism evidence="2">
    <name type="scientific">Homo sapiens</name>
    <name type="common">Human</name>
    <dbReference type="NCBI Taxonomy" id="9606"/>
    <lineage>
        <taxon>Eukaryota</taxon>
        <taxon>Metazoa</taxon>
        <taxon>Chordata</taxon>
        <taxon>Craniata</taxon>
        <taxon>Vertebrata</taxon>
        <taxon>Euteleostomi</taxon>
        <taxon>Mammalia</taxon>
        <taxon>Eutheria</taxon>
        <taxon>Euarchontoglires</taxon>
        <taxon>Primates</taxon>
        <taxon>Haplorrhini</taxon>
        <taxon>Catarrhini</taxon>
        <taxon>Hominidae</taxon>
        <taxon>Homo</taxon>
    </lineage>
</organism>